<sequence length="342" mass="36759">MSGRYGLCGLGALLVVMTSAAAQQVTPLSQPFPGFNNRPIHINCATQMVSGITLTAADARFGGFSALNLSKDEIVLLSDRGLLWTGTVGRDQNGYITEVISLTPHPLADAQGRFLGKRRGDAESLVIEGQRLLIGIEGDHRLSWFTEDGDLYLEEEPPFYAVGRNALPNNAGFEGVTAWADGYLAITEHTRPSDGTAALTYLSRGGEVLGRWRYRPAGDFSPTGLTTTADGSVYVLERAFSALSGPRARLVQLSPEALRLEETPPSPPILDGLELARLTILHGVDNMEGLVVEPLEDGTLRVHLVSDHNFNPLQRTVIVGLHIDPGCLTAPDTEDNADAALH</sequence>
<feature type="chain" id="PRO_5003140644" description="Phytase-like domain-containing protein" evidence="1">
    <location>
        <begin position="23"/>
        <end position="342"/>
    </location>
</feature>
<dbReference type="Proteomes" id="UP000001302">
    <property type="component" value="Chromosome"/>
</dbReference>
<dbReference type="OrthoDB" id="9798693at2"/>
<dbReference type="Pfam" id="PF13449">
    <property type="entry name" value="Phytase-like"/>
    <property type="match status" value="1"/>
</dbReference>
<reference evidence="3 4" key="2">
    <citation type="journal article" date="2011" name="J. Bacteriol.">
        <title>Complete genome sequence of strain HTCC2503T of Parvularcula bermudensis, the type species of the order "Parvularculales" in the class Alphaproteobacteria.</title>
        <authorList>
            <person name="Oh H.M."/>
            <person name="Kang I."/>
            <person name="Vergin K.L."/>
            <person name="Kang D."/>
            <person name="Rhee K.H."/>
            <person name="Giovannoni S.J."/>
            <person name="Cho J.C."/>
        </authorList>
    </citation>
    <scope>NUCLEOTIDE SEQUENCE [LARGE SCALE GENOMIC DNA]</scope>
    <source>
        <strain evidence="4">ATCC BAA-594 / HTCC2503 / KCTC 12087</strain>
    </source>
</reference>
<gene>
    <name evidence="3" type="ordered locus">PB2503_10724</name>
</gene>
<dbReference type="InterPro" id="IPR027372">
    <property type="entry name" value="Phytase-like_dom"/>
</dbReference>
<feature type="signal peptide" evidence="1">
    <location>
        <begin position="1"/>
        <end position="22"/>
    </location>
</feature>
<evidence type="ECO:0000313" key="3">
    <source>
        <dbReference type="EMBL" id="ADM10196.1"/>
    </source>
</evidence>
<dbReference type="RefSeq" id="WP_013301170.1">
    <property type="nucleotide sequence ID" value="NC_014414.1"/>
</dbReference>
<evidence type="ECO:0000256" key="1">
    <source>
        <dbReference type="SAM" id="SignalP"/>
    </source>
</evidence>
<feature type="domain" description="Phytase-like" evidence="2">
    <location>
        <begin position="60"/>
        <end position="310"/>
    </location>
</feature>
<accession>E0THA6</accession>
<keyword evidence="1" id="KW-0732">Signal</keyword>
<evidence type="ECO:0000313" key="4">
    <source>
        <dbReference type="Proteomes" id="UP000001302"/>
    </source>
</evidence>
<reference evidence="4" key="1">
    <citation type="submission" date="2010-08" db="EMBL/GenBank/DDBJ databases">
        <title>Genome sequence of Parvularcula bermudensis HTCC2503.</title>
        <authorList>
            <person name="Kang D.-M."/>
            <person name="Oh H.-M."/>
            <person name="Cho J.-C."/>
        </authorList>
    </citation>
    <scope>NUCLEOTIDE SEQUENCE [LARGE SCALE GENOMIC DNA]</scope>
    <source>
        <strain evidence="4">ATCC BAA-594 / HTCC2503 / KCTC 12087</strain>
    </source>
</reference>
<dbReference type="STRING" id="314260.PB2503_10724"/>
<protein>
    <recommendedName>
        <fullName evidence="2">Phytase-like domain-containing protein</fullName>
    </recommendedName>
</protein>
<organism evidence="3 4">
    <name type="scientific">Parvularcula bermudensis (strain ATCC BAA-594 / HTCC2503 / KCTC 12087)</name>
    <dbReference type="NCBI Taxonomy" id="314260"/>
    <lineage>
        <taxon>Bacteria</taxon>
        <taxon>Pseudomonadati</taxon>
        <taxon>Pseudomonadota</taxon>
        <taxon>Alphaproteobacteria</taxon>
        <taxon>Parvularculales</taxon>
        <taxon>Parvularculaceae</taxon>
        <taxon>Parvularcula</taxon>
    </lineage>
</organism>
<keyword evidence="4" id="KW-1185">Reference proteome</keyword>
<dbReference type="InterPro" id="IPR014567">
    <property type="entry name" value="UCP031900"/>
</dbReference>
<dbReference type="eggNOG" id="COG4246">
    <property type="taxonomic scope" value="Bacteria"/>
</dbReference>
<dbReference type="AlphaFoldDB" id="E0THA6"/>
<dbReference type="PIRSF" id="PIRSF031900">
    <property type="entry name" value="UCP031900"/>
    <property type="match status" value="1"/>
</dbReference>
<evidence type="ECO:0000259" key="2">
    <source>
        <dbReference type="Pfam" id="PF13449"/>
    </source>
</evidence>
<dbReference type="EMBL" id="CP002156">
    <property type="protein sequence ID" value="ADM10196.1"/>
    <property type="molecule type" value="Genomic_DNA"/>
</dbReference>
<proteinExistence type="predicted"/>
<name>E0THA6_PARBH</name>
<dbReference type="KEGG" id="pbr:PB2503_10724"/>
<dbReference type="HOGENOM" id="CLU_059147_0_0_5"/>